<comment type="subcellular location">
    <subcellularLocation>
        <location evidence="1">Nucleus</location>
    </subcellularLocation>
</comment>
<dbReference type="Proteomes" id="UP001652628">
    <property type="component" value="Chromosome X"/>
</dbReference>
<accession>A0AB39ZKC9</accession>
<keyword evidence="5" id="KW-0539">Nucleus</keyword>
<evidence type="ECO:0000256" key="1">
    <source>
        <dbReference type="ARBA" id="ARBA00004123"/>
    </source>
</evidence>
<feature type="coiled-coil region" evidence="6">
    <location>
        <begin position="144"/>
        <end position="206"/>
    </location>
</feature>
<keyword evidence="2" id="KW-0678">Repressor</keyword>
<evidence type="ECO:0000256" key="5">
    <source>
        <dbReference type="ARBA" id="ARBA00023242"/>
    </source>
</evidence>
<evidence type="ECO:0000256" key="7">
    <source>
        <dbReference type="SAM" id="MobiDB-lite"/>
    </source>
</evidence>
<name>A0AB39ZKC9_DROSZ</name>
<keyword evidence="3" id="KW-0805">Transcription regulation</keyword>
<keyword evidence="4" id="KW-0804">Transcription</keyword>
<sequence length="385" mass="44416">MYRYYVGGLYACVYLASTRKKINISALPPNSWALSYKISSCDRKPEPGAATMSAYYSHYAGDNYDDESIGDERSEEDTDDASETEFRSPSRYGGTNGTSNTNSLGTNSELKEQMYQHKLLNLQKQMEELGQLVHPEYIKRVKKLDNQLKERRRLNEIYKEYMRECVERDYVLEKKAAQKEYDEKMMDLKDNLISDFEDRKRQIENERFSLELTNDSMEIKTTVTRKLRRRPNEPLPVIEKRRKPATGQLLVYQLDDKEIESDLKIIQRGKPLAPNAILQQNGIGSYGGGGGGCSQQQQPMHGLLNEPPANSGYVETRIEDNKLLYERRWFCRGQQVYVEGKEMSKFAATITAIGNEVVWVKRTNETKVKINMSHLAKGKISIKRR</sequence>
<dbReference type="InterPro" id="IPR013907">
    <property type="entry name" value="Sds3"/>
</dbReference>
<dbReference type="RefSeq" id="XP_016937293.3">
    <property type="nucleotide sequence ID" value="XM_017081804.4"/>
</dbReference>
<evidence type="ECO:0000256" key="2">
    <source>
        <dbReference type="ARBA" id="ARBA00022491"/>
    </source>
</evidence>
<proteinExistence type="predicted"/>
<dbReference type="GeneID" id="108015386"/>
<dbReference type="AlphaFoldDB" id="A0AB39ZKC9"/>
<evidence type="ECO:0000313" key="8">
    <source>
        <dbReference type="Proteomes" id="UP001652628"/>
    </source>
</evidence>
<evidence type="ECO:0000256" key="6">
    <source>
        <dbReference type="SAM" id="Coils"/>
    </source>
</evidence>
<dbReference type="Pfam" id="PF08598">
    <property type="entry name" value="Sds3"/>
    <property type="match status" value="1"/>
</dbReference>
<dbReference type="SMART" id="SM01401">
    <property type="entry name" value="Sds3"/>
    <property type="match status" value="1"/>
</dbReference>
<organism evidence="8 9">
    <name type="scientific">Drosophila suzukii</name>
    <name type="common">Spotted-wing drosophila fruit fly</name>
    <dbReference type="NCBI Taxonomy" id="28584"/>
    <lineage>
        <taxon>Eukaryota</taxon>
        <taxon>Metazoa</taxon>
        <taxon>Ecdysozoa</taxon>
        <taxon>Arthropoda</taxon>
        <taxon>Hexapoda</taxon>
        <taxon>Insecta</taxon>
        <taxon>Pterygota</taxon>
        <taxon>Neoptera</taxon>
        <taxon>Endopterygota</taxon>
        <taxon>Diptera</taxon>
        <taxon>Brachycera</taxon>
        <taxon>Muscomorpha</taxon>
        <taxon>Ephydroidea</taxon>
        <taxon>Drosophilidae</taxon>
        <taxon>Drosophila</taxon>
        <taxon>Sophophora</taxon>
    </lineage>
</organism>
<protein>
    <submittedName>
        <fullName evidence="9">Sin3 histone deacetylase corepressor complex component SDS3</fullName>
    </submittedName>
</protein>
<reference evidence="9" key="1">
    <citation type="submission" date="2025-08" db="UniProtKB">
        <authorList>
            <consortium name="RefSeq"/>
        </authorList>
    </citation>
    <scope>IDENTIFICATION</scope>
</reference>
<evidence type="ECO:0000256" key="3">
    <source>
        <dbReference type="ARBA" id="ARBA00023015"/>
    </source>
</evidence>
<feature type="region of interest" description="Disordered" evidence="7">
    <location>
        <begin position="65"/>
        <end position="106"/>
    </location>
</feature>
<dbReference type="PANTHER" id="PTHR21964">
    <property type="entry name" value="BREAST CANCER METASTASIS-SUPPRESSOR 1"/>
    <property type="match status" value="1"/>
</dbReference>
<evidence type="ECO:0000256" key="4">
    <source>
        <dbReference type="ARBA" id="ARBA00023163"/>
    </source>
</evidence>
<keyword evidence="8" id="KW-1185">Reference proteome</keyword>
<evidence type="ECO:0000313" key="9">
    <source>
        <dbReference type="RefSeq" id="XP_016937293.3"/>
    </source>
</evidence>
<gene>
    <name evidence="9" type="primary">LOC108015386</name>
</gene>
<feature type="compositionally biased region" description="Low complexity" evidence="7">
    <location>
        <begin position="97"/>
        <end position="106"/>
    </location>
</feature>
<dbReference type="GO" id="GO:0005654">
    <property type="term" value="C:nucleoplasm"/>
    <property type="evidence" value="ECO:0007669"/>
    <property type="project" value="UniProtKB-ARBA"/>
</dbReference>
<dbReference type="GO" id="GO:0010468">
    <property type="term" value="P:regulation of gene expression"/>
    <property type="evidence" value="ECO:0007669"/>
    <property type="project" value="UniProtKB-ARBA"/>
</dbReference>
<feature type="compositionally biased region" description="Acidic residues" evidence="7">
    <location>
        <begin position="65"/>
        <end position="83"/>
    </location>
</feature>
<keyword evidence="6" id="KW-0175">Coiled coil</keyword>